<dbReference type="InterPro" id="IPR015424">
    <property type="entry name" value="PyrdxlP-dep_Trfase"/>
</dbReference>
<dbReference type="Gene3D" id="3.40.640.10">
    <property type="entry name" value="Type I PLP-dependent aspartate aminotransferase-like (Major domain)"/>
    <property type="match status" value="1"/>
</dbReference>
<keyword evidence="2" id="KW-0808">Transferase</keyword>
<dbReference type="EMBL" id="JBHSJG010000028">
    <property type="protein sequence ID" value="MFC4987579.1"/>
    <property type="molecule type" value="Genomic_DNA"/>
</dbReference>
<dbReference type="InterPro" id="IPR015421">
    <property type="entry name" value="PyrdxlP-dep_Trfase_major"/>
</dbReference>
<proteinExistence type="predicted"/>
<dbReference type="PANTHER" id="PTHR13693">
    <property type="entry name" value="CLASS II AMINOTRANSFERASE/8-AMINO-7-OXONONANOATE SYNTHASE"/>
    <property type="match status" value="1"/>
</dbReference>
<dbReference type="Proteomes" id="UP001595925">
    <property type="component" value="Unassembled WGS sequence"/>
</dbReference>
<comment type="caution">
    <text evidence="5">The sequence shown here is derived from an EMBL/GenBank/DDBJ whole genome shotgun (WGS) entry which is preliminary data.</text>
</comment>
<evidence type="ECO:0000259" key="4">
    <source>
        <dbReference type="Pfam" id="PF00155"/>
    </source>
</evidence>
<dbReference type="SUPFAM" id="SSF53383">
    <property type="entry name" value="PLP-dependent transferases"/>
    <property type="match status" value="1"/>
</dbReference>
<dbReference type="PANTHER" id="PTHR13693:SF100">
    <property type="entry name" value="8-AMINO-7-OXONONANOATE SYNTHASE"/>
    <property type="match status" value="1"/>
</dbReference>
<feature type="domain" description="Aminotransferase class I/classII large" evidence="4">
    <location>
        <begin position="48"/>
        <end position="373"/>
    </location>
</feature>
<dbReference type="GO" id="GO:0008483">
    <property type="term" value="F:transaminase activity"/>
    <property type="evidence" value="ECO:0007669"/>
    <property type="project" value="UniProtKB-KW"/>
</dbReference>
<evidence type="ECO:0000256" key="2">
    <source>
        <dbReference type="ARBA" id="ARBA00022679"/>
    </source>
</evidence>
<dbReference type="AlphaFoldDB" id="A0ABD5QEQ7"/>
<keyword evidence="6" id="KW-1185">Reference proteome</keyword>
<reference evidence="5 6" key="1">
    <citation type="journal article" date="2019" name="Int. J. Syst. Evol. Microbiol.">
        <title>The Global Catalogue of Microorganisms (GCM) 10K type strain sequencing project: providing services to taxonomists for standard genome sequencing and annotation.</title>
        <authorList>
            <consortium name="The Broad Institute Genomics Platform"/>
            <consortium name="The Broad Institute Genome Sequencing Center for Infectious Disease"/>
            <person name="Wu L."/>
            <person name="Ma J."/>
        </authorList>
    </citation>
    <scope>NUCLEOTIDE SEQUENCE [LARGE SCALE GENOMIC DNA]</scope>
    <source>
        <strain evidence="5 6">CGMCC 1.15824</strain>
    </source>
</reference>
<dbReference type="InterPro" id="IPR015422">
    <property type="entry name" value="PyrdxlP-dep_Trfase_small"/>
</dbReference>
<accession>A0ABD5QEQ7</accession>
<sequence length="389" mass="40500">MAERGFDIGRGERSEGGGLRPVDRVAERGYFAGPVAGELPVLDGEERLVFASNNYLGLTADDRVQNAARQAAAAVGTGAGASRLETGDTMVHHDLERALAETLGTERALAFPSRYAAVVGTIAALRPDVVVSDARNGPGVADGCRLAGTTHLEYDHRSASDLRATLEKRDGESRLVVTESTFAADGTVAPIEGICDAAEETGAWVMVDESDAVGLYAGGGGVVQAAGLEDRVRVQVGSLSAALASQGGYVAGSGPLIDRLVEGAPQFAHCAGLAPPAAAAASEALHVSRHGDARDRLWETVAHLRDGLRTMGYEVLGDSQLLPVAIDEPARARELREELYDRGVVAAAVRSPPDGEGRVGLAPMATHDQEDVIDCLEAFRAVGDHLGLV</sequence>
<dbReference type="InterPro" id="IPR050087">
    <property type="entry name" value="AON_synthase_class-II"/>
</dbReference>
<dbReference type="Gene3D" id="3.90.1150.10">
    <property type="entry name" value="Aspartate Aminotransferase, domain 1"/>
    <property type="match status" value="1"/>
</dbReference>
<dbReference type="RefSeq" id="WP_224828102.1">
    <property type="nucleotide sequence ID" value="NZ_JAIVEF010000004.1"/>
</dbReference>
<protein>
    <submittedName>
        <fullName evidence="5">Aminotransferase class I/II-fold pyridoxal phosphate-dependent enzyme</fullName>
    </submittedName>
</protein>
<dbReference type="InterPro" id="IPR004839">
    <property type="entry name" value="Aminotransferase_I/II_large"/>
</dbReference>
<dbReference type="Pfam" id="PF00155">
    <property type="entry name" value="Aminotran_1_2"/>
    <property type="match status" value="1"/>
</dbReference>
<evidence type="ECO:0000313" key="5">
    <source>
        <dbReference type="EMBL" id="MFC4987579.1"/>
    </source>
</evidence>
<comment type="cofactor">
    <cofactor evidence="1">
        <name>pyridoxal 5'-phosphate</name>
        <dbReference type="ChEBI" id="CHEBI:597326"/>
    </cofactor>
</comment>
<organism evidence="5 6">
    <name type="scientific">Saliphagus infecundisoli</name>
    <dbReference type="NCBI Taxonomy" id="1849069"/>
    <lineage>
        <taxon>Archaea</taxon>
        <taxon>Methanobacteriati</taxon>
        <taxon>Methanobacteriota</taxon>
        <taxon>Stenosarchaea group</taxon>
        <taxon>Halobacteria</taxon>
        <taxon>Halobacteriales</taxon>
        <taxon>Natrialbaceae</taxon>
        <taxon>Saliphagus</taxon>
    </lineage>
</organism>
<keyword evidence="3" id="KW-0663">Pyridoxal phosphate</keyword>
<evidence type="ECO:0000256" key="1">
    <source>
        <dbReference type="ARBA" id="ARBA00001933"/>
    </source>
</evidence>
<keyword evidence="5" id="KW-0032">Aminotransferase</keyword>
<gene>
    <name evidence="5" type="ORF">ACFPFO_07355</name>
</gene>
<name>A0ABD5QEQ7_9EURY</name>
<evidence type="ECO:0000256" key="3">
    <source>
        <dbReference type="ARBA" id="ARBA00022898"/>
    </source>
</evidence>
<evidence type="ECO:0000313" key="6">
    <source>
        <dbReference type="Proteomes" id="UP001595925"/>
    </source>
</evidence>